<dbReference type="PANTHER" id="PTHR43918">
    <property type="entry name" value="ACETYLCHOLINESTERASE"/>
    <property type="match status" value="1"/>
</dbReference>
<dbReference type="SUPFAM" id="SSF53474">
    <property type="entry name" value="alpha/beta-Hydrolases"/>
    <property type="match status" value="1"/>
</dbReference>
<dbReference type="InterPro" id="IPR019826">
    <property type="entry name" value="Carboxylesterase_B_AS"/>
</dbReference>
<evidence type="ECO:0000259" key="4">
    <source>
        <dbReference type="Pfam" id="PF00135"/>
    </source>
</evidence>
<gene>
    <name evidence="5" type="ORF">K469DRAFT_705045</name>
</gene>
<dbReference type="AlphaFoldDB" id="A0A6A6E5Y5"/>
<dbReference type="GO" id="GO:0052689">
    <property type="term" value="F:carboxylic ester hydrolase activity"/>
    <property type="evidence" value="ECO:0007669"/>
    <property type="project" value="TreeGrafter"/>
</dbReference>
<organism evidence="5 6">
    <name type="scientific">Zopfia rhizophila CBS 207.26</name>
    <dbReference type="NCBI Taxonomy" id="1314779"/>
    <lineage>
        <taxon>Eukaryota</taxon>
        <taxon>Fungi</taxon>
        <taxon>Dikarya</taxon>
        <taxon>Ascomycota</taxon>
        <taxon>Pezizomycotina</taxon>
        <taxon>Dothideomycetes</taxon>
        <taxon>Dothideomycetes incertae sedis</taxon>
        <taxon>Zopfiaceae</taxon>
        <taxon>Zopfia</taxon>
    </lineage>
</organism>
<dbReference type="PROSITE" id="PS00122">
    <property type="entry name" value="CARBOXYLESTERASE_B_1"/>
    <property type="match status" value="1"/>
</dbReference>
<reference evidence="5" key="1">
    <citation type="journal article" date="2020" name="Stud. Mycol.">
        <title>101 Dothideomycetes genomes: a test case for predicting lifestyles and emergence of pathogens.</title>
        <authorList>
            <person name="Haridas S."/>
            <person name="Albert R."/>
            <person name="Binder M."/>
            <person name="Bloem J."/>
            <person name="Labutti K."/>
            <person name="Salamov A."/>
            <person name="Andreopoulos B."/>
            <person name="Baker S."/>
            <person name="Barry K."/>
            <person name="Bills G."/>
            <person name="Bluhm B."/>
            <person name="Cannon C."/>
            <person name="Castanera R."/>
            <person name="Culley D."/>
            <person name="Daum C."/>
            <person name="Ezra D."/>
            <person name="Gonzalez J."/>
            <person name="Henrissat B."/>
            <person name="Kuo A."/>
            <person name="Liang C."/>
            <person name="Lipzen A."/>
            <person name="Lutzoni F."/>
            <person name="Magnuson J."/>
            <person name="Mondo S."/>
            <person name="Nolan M."/>
            <person name="Ohm R."/>
            <person name="Pangilinan J."/>
            <person name="Park H.-J."/>
            <person name="Ramirez L."/>
            <person name="Alfaro M."/>
            <person name="Sun H."/>
            <person name="Tritt A."/>
            <person name="Yoshinaga Y."/>
            <person name="Zwiers L.-H."/>
            <person name="Turgeon B."/>
            <person name="Goodwin S."/>
            <person name="Spatafora J."/>
            <person name="Crous P."/>
            <person name="Grigoriev I."/>
        </authorList>
    </citation>
    <scope>NUCLEOTIDE SEQUENCE</scope>
    <source>
        <strain evidence="5">CBS 207.26</strain>
    </source>
</reference>
<dbReference type="InterPro" id="IPR050654">
    <property type="entry name" value="AChE-related_enzymes"/>
</dbReference>
<proteinExistence type="inferred from homology"/>
<dbReference type="InterPro" id="IPR029058">
    <property type="entry name" value="AB_hydrolase_fold"/>
</dbReference>
<dbReference type="Pfam" id="PF00135">
    <property type="entry name" value="COesterase"/>
    <property type="match status" value="1"/>
</dbReference>
<protein>
    <recommendedName>
        <fullName evidence="3">Carboxylic ester hydrolase</fullName>
        <ecNumber evidence="3">3.1.1.-</ecNumber>
    </recommendedName>
</protein>
<dbReference type="Proteomes" id="UP000800200">
    <property type="component" value="Unassembled WGS sequence"/>
</dbReference>
<sequence length="590" mass="64827">MATSMQTKAAGWPLWLATSKFQTRTLAAMKYLGVLWIVALLYQFYQISFAAPTPYSRKPKTPLIVKLLEYGSFQGAQVLTTLNNITLPHAVDAWLGIEYATQPVGKYRFAPVTWPSPFSGVADASSYGPVCVQNPNGTSYPQSEACLNFNVYRTAGVPLKQKVPVLVWTHGGSFVGGSGRSFDGAAFVAASSVPIMVVTFQYRIGSLGSLPSALFEEEEILNLGLRDQRLFLEFVQYYISHFGGDPDAVTLGGQSAGGHSVGIHYFHNYGKDEGKSLFSQVILSSGSPTARAFPNATYPLYQRQFSQYMAYLGCPETPNDAALACLKEADIADIQYFQAKMYAFSEYAITWPFQPVSPGPFLEKRGSQSGIDGTFFDLPLLISSTTDEGKGFAPGNLSTNADYISFLANLAPGLTEEDLKDLAKLYPDPILRPDISPYTSAPNSTQYNRISAAYGDYSYICPVQETAYRTSNAGIPTWKARFNTPNRAPAWAGVPHASDSKYFNGAPDAQYPEVAQLYHSYYASFVASGNPNKYAIESAPEWDQYEYGGGQLVVGNAERGGTYMEKEGDGVRMEQCKWWRDPERMGRLNK</sequence>
<evidence type="ECO:0000256" key="3">
    <source>
        <dbReference type="RuleBase" id="RU361235"/>
    </source>
</evidence>
<feature type="domain" description="Carboxylesterase type B" evidence="4">
    <location>
        <begin position="68"/>
        <end position="546"/>
    </location>
</feature>
<dbReference type="EC" id="3.1.1.-" evidence="3"/>
<evidence type="ECO:0000313" key="6">
    <source>
        <dbReference type="Proteomes" id="UP000800200"/>
    </source>
</evidence>
<dbReference type="InterPro" id="IPR002018">
    <property type="entry name" value="CarbesteraseB"/>
</dbReference>
<evidence type="ECO:0000256" key="1">
    <source>
        <dbReference type="ARBA" id="ARBA00005964"/>
    </source>
</evidence>
<accession>A0A6A6E5Y5</accession>
<keyword evidence="6" id="KW-1185">Reference proteome</keyword>
<evidence type="ECO:0000256" key="2">
    <source>
        <dbReference type="ARBA" id="ARBA00022801"/>
    </source>
</evidence>
<comment type="similarity">
    <text evidence="1 3">Belongs to the type-B carboxylesterase/lipase family.</text>
</comment>
<dbReference type="OrthoDB" id="408631at2759"/>
<dbReference type="PANTHER" id="PTHR43918:SF4">
    <property type="entry name" value="CARBOXYLIC ESTER HYDROLASE"/>
    <property type="match status" value="1"/>
</dbReference>
<name>A0A6A6E5Y5_9PEZI</name>
<dbReference type="EMBL" id="ML994627">
    <property type="protein sequence ID" value="KAF2187357.1"/>
    <property type="molecule type" value="Genomic_DNA"/>
</dbReference>
<evidence type="ECO:0000313" key="5">
    <source>
        <dbReference type="EMBL" id="KAF2187357.1"/>
    </source>
</evidence>
<dbReference type="Gene3D" id="3.40.50.1820">
    <property type="entry name" value="alpha/beta hydrolase"/>
    <property type="match status" value="1"/>
</dbReference>
<keyword evidence="2 3" id="KW-0378">Hydrolase</keyword>